<evidence type="ECO:0000256" key="11">
    <source>
        <dbReference type="ARBA" id="ARBA00023136"/>
    </source>
</evidence>
<dbReference type="InterPro" id="IPR003715">
    <property type="entry name" value="Poly_export_N"/>
</dbReference>
<comment type="similarity">
    <text evidence="2">Belongs to the BexD/CtrA/VexA family.</text>
</comment>
<accession>A0A4Y8PAP1</accession>
<name>A0A4Y8PAP1_9BACT</name>
<dbReference type="GO" id="GO:0015288">
    <property type="term" value="F:porin activity"/>
    <property type="evidence" value="ECO:0007669"/>
    <property type="project" value="UniProtKB-KW"/>
</dbReference>
<dbReference type="RefSeq" id="WP_134440771.1">
    <property type="nucleotide sequence ID" value="NZ_LXQC01000176.1"/>
</dbReference>
<dbReference type="GO" id="GO:0015159">
    <property type="term" value="F:polysaccharide transmembrane transporter activity"/>
    <property type="evidence" value="ECO:0007669"/>
    <property type="project" value="InterPro"/>
</dbReference>
<evidence type="ECO:0000256" key="15">
    <source>
        <dbReference type="SAM" id="MobiDB-lite"/>
    </source>
</evidence>
<keyword evidence="12" id="KW-0564">Palmitate</keyword>
<keyword evidence="5 20" id="KW-0762">Sugar transport</keyword>
<evidence type="ECO:0000259" key="17">
    <source>
        <dbReference type="Pfam" id="PF02563"/>
    </source>
</evidence>
<dbReference type="OrthoDB" id="181687at2"/>
<keyword evidence="10" id="KW-0626">Porin</keyword>
<sequence>MISLLERGLKKKGILVGIPFFFFLFCVGLSFGKSKKDIPVALPVTTEDANSKINEIILMQASQTADKEGVPLGDGDLIEIHVSDLPELSNIKTRITPAGTILLPLLGQIQVEGLTAEELHELLKTKLGEKYLRDPQVSVSVVEMKSHRISVMGAVNKPGVYEMTNQLRVVDALGMAGGLREDASTTIYLIRSPKKKKADPSSKTNVDHQHEEEKSSEAGKIEAHSAQQPKAKREDILSQIRPFIVEIDLKEMIDGKSERSNFLLMPGDVIQVPPSGSVYVGGEVKTPKGVPLKGVTLTAYQAIIEAGGPNDKADMSKVKIYRKLPNGQKKVILIDLSRKKRDYNDYVLQKEDVVVVGTNGPMAVLVGIRDTIFSRLFLPIPY</sequence>
<keyword evidence="21" id="KW-1185">Reference proteome</keyword>
<dbReference type="Pfam" id="PF22461">
    <property type="entry name" value="SLBB_2"/>
    <property type="match status" value="1"/>
</dbReference>
<evidence type="ECO:0000259" key="19">
    <source>
        <dbReference type="Pfam" id="PF22461"/>
    </source>
</evidence>
<dbReference type="Proteomes" id="UP000297713">
    <property type="component" value="Unassembled WGS sequence"/>
</dbReference>
<evidence type="ECO:0000256" key="9">
    <source>
        <dbReference type="ARBA" id="ARBA00023065"/>
    </source>
</evidence>
<feature type="transmembrane region" description="Helical" evidence="16">
    <location>
        <begin position="12"/>
        <end position="32"/>
    </location>
</feature>
<comment type="caution">
    <text evidence="20">The sequence shown here is derived from an EMBL/GenBank/DDBJ whole genome shotgun (WGS) entry which is preliminary data.</text>
</comment>
<evidence type="ECO:0000256" key="4">
    <source>
        <dbReference type="ARBA" id="ARBA00022452"/>
    </source>
</evidence>
<feature type="domain" description="Soluble ligand binding" evidence="18">
    <location>
        <begin position="149"/>
        <end position="192"/>
    </location>
</feature>
<gene>
    <name evidence="20" type="ORF">A7Q10_02005</name>
</gene>
<keyword evidence="3" id="KW-0813">Transport</keyword>
<keyword evidence="13" id="KW-0998">Cell outer membrane</keyword>
<evidence type="ECO:0000256" key="6">
    <source>
        <dbReference type="ARBA" id="ARBA00022692"/>
    </source>
</evidence>
<keyword evidence="9" id="KW-0406">Ion transport</keyword>
<organism evidence="20 21">
    <name type="scientific">Methylacidiphilum caldifontis</name>
    <dbReference type="NCBI Taxonomy" id="2795386"/>
    <lineage>
        <taxon>Bacteria</taxon>
        <taxon>Pseudomonadati</taxon>
        <taxon>Verrucomicrobiota</taxon>
        <taxon>Methylacidiphilae</taxon>
        <taxon>Methylacidiphilales</taxon>
        <taxon>Methylacidiphilaceae</taxon>
        <taxon>Methylacidiphilum (ex Ratnadevi et al. 2023)</taxon>
    </lineage>
</organism>
<feature type="region of interest" description="Disordered" evidence="15">
    <location>
        <begin position="192"/>
        <end position="233"/>
    </location>
</feature>
<keyword evidence="7" id="KW-0732">Signal</keyword>
<dbReference type="Gene3D" id="3.10.560.10">
    <property type="entry name" value="Outer membrane lipoprotein wza domain like"/>
    <property type="match status" value="2"/>
</dbReference>
<protein>
    <submittedName>
        <fullName evidence="20">Sugar transporter</fullName>
    </submittedName>
</protein>
<feature type="domain" description="Polysaccharide export protein N-terminal" evidence="17">
    <location>
        <begin position="69"/>
        <end position="141"/>
    </location>
</feature>
<keyword evidence="4" id="KW-1134">Transmembrane beta strand</keyword>
<dbReference type="GO" id="GO:0009279">
    <property type="term" value="C:cell outer membrane"/>
    <property type="evidence" value="ECO:0007669"/>
    <property type="project" value="UniProtKB-SubCell"/>
</dbReference>
<evidence type="ECO:0000313" key="20">
    <source>
        <dbReference type="EMBL" id="TFE66571.1"/>
    </source>
</evidence>
<proteinExistence type="inferred from homology"/>
<dbReference type="InterPro" id="IPR049712">
    <property type="entry name" value="Poly_export"/>
</dbReference>
<keyword evidence="6 16" id="KW-0812">Transmembrane</keyword>
<evidence type="ECO:0000313" key="21">
    <source>
        <dbReference type="Proteomes" id="UP000297713"/>
    </source>
</evidence>
<keyword evidence="14" id="KW-0449">Lipoprotein</keyword>
<evidence type="ECO:0000256" key="8">
    <source>
        <dbReference type="ARBA" id="ARBA00023047"/>
    </source>
</evidence>
<evidence type="ECO:0000256" key="13">
    <source>
        <dbReference type="ARBA" id="ARBA00023237"/>
    </source>
</evidence>
<keyword evidence="16" id="KW-1133">Transmembrane helix</keyword>
<keyword evidence="8" id="KW-0625">Polysaccharide transport</keyword>
<evidence type="ECO:0000256" key="10">
    <source>
        <dbReference type="ARBA" id="ARBA00023114"/>
    </source>
</evidence>
<evidence type="ECO:0000256" key="16">
    <source>
        <dbReference type="SAM" id="Phobius"/>
    </source>
</evidence>
<dbReference type="InterPro" id="IPR054765">
    <property type="entry name" value="SLBB_dom"/>
</dbReference>
<dbReference type="PANTHER" id="PTHR33619">
    <property type="entry name" value="POLYSACCHARIDE EXPORT PROTEIN GFCE-RELATED"/>
    <property type="match status" value="1"/>
</dbReference>
<dbReference type="PANTHER" id="PTHR33619:SF3">
    <property type="entry name" value="POLYSACCHARIDE EXPORT PROTEIN GFCE-RELATED"/>
    <property type="match status" value="1"/>
</dbReference>
<comment type="subcellular location">
    <subcellularLocation>
        <location evidence="1">Cell outer membrane</location>
        <topology evidence="1">Multi-pass membrane protein</topology>
    </subcellularLocation>
</comment>
<dbReference type="InterPro" id="IPR019554">
    <property type="entry name" value="Soluble_ligand-bd"/>
</dbReference>
<dbReference type="GO" id="GO:0006811">
    <property type="term" value="P:monoatomic ion transport"/>
    <property type="evidence" value="ECO:0007669"/>
    <property type="project" value="UniProtKB-KW"/>
</dbReference>
<keyword evidence="11 16" id="KW-0472">Membrane</keyword>
<dbReference type="GO" id="GO:0046930">
    <property type="term" value="C:pore complex"/>
    <property type="evidence" value="ECO:0007669"/>
    <property type="project" value="UniProtKB-KW"/>
</dbReference>
<dbReference type="Pfam" id="PF02563">
    <property type="entry name" value="Poly_export"/>
    <property type="match status" value="1"/>
</dbReference>
<feature type="compositionally biased region" description="Basic and acidic residues" evidence="15">
    <location>
        <begin position="205"/>
        <end position="223"/>
    </location>
</feature>
<evidence type="ECO:0000256" key="14">
    <source>
        <dbReference type="ARBA" id="ARBA00023288"/>
    </source>
</evidence>
<evidence type="ECO:0000259" key="18">
    <source>
        <dbReference type="Pfam" id="PF10531"/>
    </source>
</evidence>
<dbReference type="AlphaFoldDB" id="A0A4Y8PAP1"/>
<feature type="domain" description="SLBB" evidence="19">
    <location>
        <begin position="278"/>
        <end position="356"/>
    </location>
</feature>
<evidence type="ECO:0000256" key="2">
    <source>
        <dbReference type="ARBA" id="ARBA00009450"/>
    </source>
</evidence>
<evidence type="ECO:0000256" key="3">
    <source>
        <dbReference type="ARBA" id="ARBA00022448"/>
    </source>
</evidence>
<evidence type="ECO:0000256" key="7">
    <source>
        <dbReference type="ARBA" id="ARBA00022729"/>
    </source>
</evidence>
<reference evidence="20 21" key="1">
    <citation type="submission" date="2016-05" db="EMBL/GenBank/DDBJ databases">
        <title>Diversity and Homogeneity among Thermoacidophilic Verrucomicrobia Methanotrophs Linked with Geographical Origin.</title>
        <authorList>
            <person name="Erikstad H.-A."/>
            <person name="Smestad N.B."/>
            <person name="Ceballos R.M."/>
            <person name="Birkeland N.-K."/>
        </authorList>
    </citation>
    <scope>NUCLEOTIDE SEQUENCE [LARGE SCALE GENOMIC DNA]</scope>
    <source>
        <strain evidence="20 21">Phi</strain>
    </source>
</reference>
<dbReference type="EMBL" id="LXQC01000176">
    <property type="protein sequence ID" value="TFE66571.1"/>
    <property type="molecule type" value="Genomic_DNA"/>
</dbReference>
<evidence type="ECO:0000256" key="5">
    <source>
        <dbReference type="ARBA" id="ARBA00022597"/>
    </source>
</evidence>
<evidence type="ECO:0000256" key="12">
    <source>
        <dbReference type="ARBA" id="ARBA00023139"/>
    </source>
</evidence>
<evidence type="ECO:0000256" key="1">
    <source>
        <dbReference type="ARBA" id="ARBA00004571"/>
    </source>
</evidence>
<dbReference type="Pfam" id="PF10531">
    <property type="entry name" value="SLBB"/>
    <property type="match status" value="1"/>
</dbReference>